<name>A0A182ISZ7_ANOAO</name>
<protein>
    <submittedName>
        <fullName evidence="1">Uncharacterized protein</fullName>
    </submittedName>
</protein>
<dbReference type="EMBL" id="AXCP01008961">
    <property type="status" value="NOT_ANNOTATED_CDS"/>
    <property type="molecule type" value="Genomic_DNA"/>
</dbReference>
<reference evidence="1" key="1">
    <citation type="submission" date="2022-08" db="UniProtKB">
        <authorList>
            <consortium name="EnsemblMetazoa"/>
        </authorList>
    </citation>
    <scope>IDENTIFICATION</scope>
    <source>
        <strain evidence="1">EBRO</strain>
    </source>
</reference>
<dbReference type="AlphaFoldDB" id="A0A182ISZ7"/>
<organism evidence="1">
    <name type="scientific">Anopheles atroparvus</name>
    <name type="common">European mosquito</name>
    <dbReference type="NCBI Taxonomy" id="41427"/>
    <lineage>
        <taxon>Eukaryota</taxon>
        <taxon>Metazoa</taxon>
        <taxon>Ecdysozoa</taxon>
        <taxon>Arthropoda</taxon>
        <taxon>Hexapoda</taxon>
        <taxon>Insecta</taxon>
        <taxon>Pterygota</taxon>
        <taxon>Neoptera</taxon>
        <taxon>Endopterygota</taxon>
        <taxon>Diptera</taxon>
        <taxon>Nematocera</taxon>
        <taxon>Culicoidea</taxon>
        <taxon>Culicidae</taxon>
        <taxon>Anophelinae</taxon>
        <taxon>Anopheles</taxon>
    </lineage>
</organism>
<accession>A0A182ISZ7</accession>
<sequence length="176" mass="19999">MDAQGRWENSLRIDFSSLPIKPSETEVHAILARIVGPADVKRAHLNAVDWSVYIQMKTQEQARECVEQHRGKHGTTVNGVYHTYKIEVLDGSSEVKILDLPYYVSDETLEREMSQYGKVLSITEQVYGEKSPLAGVLNGVRIVRMVRERPIVSYLQIGGELTRVSYQGQTKTCRYI</sequence>
<dbReference type="EnsemblMetazoa" id="AATE004896-RA">
    <property type="protein sequence ID" value="AATE004896-PA.1"/>
    <property type="gene ID" value="AATE004896"/>
</dbReference>
<proteinExistence type="predicted"/>
<dbReference type="CDD" id="cd00590">
    <property type="entry name" value="RRM_SF"/>
    <property type="match status" value="1"/>
</dbReference>
<dbReference type="VEuPathDB" id="VectorBase:AATE004896"/>
<evidence type="ECO:0000313" key="1">
    <source>
        <dbReference type="EnsemblMetazoa" id="AATE004896-PA.1"/>
    </source>
</evidence>